<feature type="active site" description="O-(5'-phospho-DNA)-tyrosine intermediate" evidence="8">
    <location>
        <position position="304"/>
    </location>
</feature>
<evidence type="ECO:0000256" key="5">
    <source>
        <dbReference type="ARBA" id="ARBA00023029"/>
    </source>
</evidence>
<dbReference type="InterPro" id="IPR003601">
    <property type="entry name" value="Topo_IA_2"/>
</dbReference>
<dbReference type="GO" id="GO:0046872">
    <property type="term" value="F:metal ion binding"/>
    <property type="evidence" value="ECO:0007669"/>
    <property type="project" value="UniProtKB-KW"/>
</dbReference>
<dbReference type="NCBIfam" id="TIGR01051">
    <property type="entry name" value="topA_bact"/>
    <property type="match status" value="1"/>
</dbReference>
<dbReference type="InterPro" id="IPR034149">
    <property type="entry name" value="TOPRIM_TopoI"/>
</dbReference>
<dbReference type="InterPro" id="IPR023405">
    <property type="entry name" value="Topo_IA_core_domain"/>
</dbReference>
<reference evidence="12 13" key="1">
    <citation type="journal article" date="2019" name="ISME J.">
        <title>Deianiraea, an extracellular bacterium associated with the ciliate Paramecium, suggests an alternative scenario for the evolution of Rickettsiales.</title>
        <authorList>
            <person name="Castelli M."/>
            <person name="Sabaneyeva E."/>
            <person name="Lanzoni O."/>
            <person name="Lebedeva N."/>
            <person name="Floriano A.M."/>
            <person name="Gaiarsa S."/>
            <person name="Benken K."/>
            <person name="Modeo L."/>
            <person name="Bandi C."/>
            <person name="Potekhin A."/>
            <person name="Sassera D."/>
            <person name="Petroni G."/>
        </authorList>
    </citation>
    <scope>NUCLEOTIDE SEQUENCE [LARGE SCALE GENOMIC DNA]</scope>
    <source>
        <strain evidence="12">CyL4-1</strain>
    </source>
</reference>
<feature type="site" description="Interaction with DNA" evidence="8">
    <location>
        <position position="33"/>
    </location>
</feature>
<organism evidence="12 13">
    <name type="scientific">Candidatus Deianiraea vastatrix</name>
    <dbReference type="NCBI Taxonomy" id="2163644"/>
    <lineage>
        <taxon>Bacteria</taxon>
        <taxon>Pseudomonadati</taxon>
        <taxon>Pseudomonadota</taxon>
        <taxon>Alphaproteobacteria</taxon>
        <taxon>Rickettsiales</taxon>
        <taxon>Candidatus Deianiraeaceae</taxon>
        <taxon>Candidatus Deianiraea</taxon>
    </lineage>
</organism>
<dbReference type="HAMAP" id="MF_00952">
    <property type="entry name" value="Topoisom_1_prok"/>
    <property type="match status" value="1"/>
</dbReference>
<dbReference type="InterPro" id="IPR013497">
    <property type="entry name" value="Topo_IA_cen"/>
</dbReference>
<evidence type="ECO:0000313" key="13">
    <source>
        <dbReference type="Proteomes" id="UP000321934"/>
    </source>
</evidence>
<feature type="site" description="Interaction with DNA" evidence="8">
    <location>
        <position position="498"/>
    </location>
</feature>
<dbReference type="PROSITE" id="PS00396">
    <property type="entry name" value="TOPO_IA_1"/>
    <property type="match status" value="1"/>
</dbReference>
<dbReference type="CDD" id="cd03363">
    <property type="entry name" value="TOPRIM_TopoIA_TopoI"/>
    <property type="match status" value="1"/>
</dbReference>
<dbReference type="PANTHER" id="PTHR42785:SF1">
    <property type="entry name" value="DNA TOPOISOMERASE"/>
    <property type="match status" value="1"/>
</dbReference>
<evidence type="ECO:0000256" key="2">
    <source>
        <dbReference type="ARBA" id="ARBA00009446"/>
    </source>
</evidence>
<protein>
    <recommendedName>
        <fullName evidence="8">DNA topoisomerase 1</fullName>
        <ecNumber evidence="8">5.6.2.1</ecNumber>
    </recommendedName>
    <alternativeName>
        <fullName evidence="8">DNA topoisomerase I</fullName>
    </alternativeName>
</protein>
<evidence type="ECO:0000256" key="9">
    <source>
        <dbReference type="SAM" id="MobiDB-lite"/>
    </source>
</evidence>
<feature type="region of interest" description="Disordered" evidence="9">
    <location>
        <begin position="761"/>
        <end position="786"/>
    </location>
</feature>
<dbReference type="AlphaFoldDB" id="A0A5B8XI87"/>
<dbReference type="Pfam" id="PF01751">
    <property type="entry name" value="Toprim"/>
    <property type="match status" value="1"/>
</dbReference>
<dbReference type="InterPro" id="IPR028612">
    <property type="entry name" value="Topoisom_1_IA"/>
</dbReference>
<dbReference type="InterPro" id="IPR023406">
    <property type="entry name" value="Topo_IA_AS"/>
</dbReference>
<dbReference type="GO" id="GO:0003917">
    <property type="term" value="F:DNA topoisomerase type I (single strand cut, ATP-independent) activity"/>
    <property type="evidence" value="ECO:0007669"/>
    <property type="project" value="UniProtKB-UniRule"/>
</dbReference>
<dbReference type="Gene3D" id="1.10.460.10">
    <property type="entry name" value="Topoisomerase I, domain 2"/>
    <property type="match status" value="1"/>
</dbReference>
<keyword evidence="4" id="KW-0460">Magnesium</keyword>
<dbReference type="PANTHER" id="PTHR42785">
    <property type="entry name" value="DNA TOPOISOMERASE, TYPE IA, CORE"/>
    <property type="match status" value="1"/>
</dbReference>
<evidence type="ECO:0000259" key="11">
    <source>
        <dbReference type="PROSITE" id="PS52039"/>
    </source>
</evidence>
<dbReference type="PROSITE" id="PS50880">
    <property type="entry name" value="TOPRIM"/>
    <property type="match status" value="1"/>
</dbReference>
<dbReference type="InterPro" id="IPR013826">
    <property type="entry name" value="Topo_IA_cen_sub3"/>
</dbReference>
<dbReference type="SUPFAM" id="SSF56712">
    <property type="entry name" value="Prokaryotic type I DNA topoisomerase"/>
    <property type="match status" value="1"/>
</dbReference>
<dbReference type="Proteomes" id="UP000321934">
    <property type="component" value="Chromosome"/>
</dbReference>
<feature type="domain" description="Topo IA-type catalytic" evidence="11">
    <location>
        <begin position="131"/>
        <end position="567"/>
    </location>
</feature>
<feature type="domain" description="Toprim" evidence="10">
    <location>
        <begin position="3"/>
        <end position="113"/>
    </location>
</feature>
<dbReference type="Pfam" id="PF13368">
    <property type="entry name" value="Toprim_C_rpt"/>
    <property type="match status" value="2"/>
</dbReference>
<evidence type="ECO:0000256" key="6">
    <source>
        <dbReference type="ARBA" id="ARBA00023125"/>
    </source>
</evidence>
<dbReference type="Gene3D" id="2.70.20.10">
    <property type="entry name" value="Topoisomerase I, domain 3"/>
    <property type="match status" value="1"/>
</dbReference>
<evidence type="ECO:0000256" key="1">
    <source>
        <dbReference type="ARBA" id="ARBA00000213"/>
    </source>
</evidence>
<dbReference type="InterPro" id="IPR006171">
    <property type="entry name" value="TOPRIM_dom"/>
</dbReference>
<dbReference type="EMBL" id="CP029077">
    <property type="protein sequence ID" value="QED23447.1"/>
    <property type="molecule type" value="Genomic_DNA"/>
</dbReference>
<dbReference type="Gene3D" id="3.40.50.140">
    <property type="match status" value="1"/>
</dbReference>
<dbReference type="PROSITE" id="PS52039">
    <property type="entry name" value="TOPO_IA_2"/>
    <property type="match status" value="1"/>
</dbReference>
<comment type="subunit">
    <text evidence="8">Monomer.</text>
</comment>
<dbReference type="Gene3D" id="1.10.290.10">
    <property type="entry name" value="Topoisomerase I, domain 4"/>
    <property type="match status" value="1"/>
</dbReference>
<dbReference type="SMART" id="SM00493">
    <property type="entry name" value="TOPRIM"/>
    <property type="match status" value="1"/>
</dbReference>
<dbReference type="InterPro" id="IPR013824">
    <property type="entry name" value="Topo_IA_cen_sub1"/>
</dbReference>
<dbReference type="Pfam" id="PF01131">
    <property type="entry name" value="Topoisom_bac"/>
    <property type="match status" value="1"/>
</dbReference>
<dbReference type="PRINTS" id="PR00417">
    <property type="entry name" value="PRTPISMRASEI"/>
</dbReference>
<evidence type="ECO:0000256" key="4">
    <source>
        <dbReference type="ARBA" id="ARBA00022842"/>
    </source>
</evidence>
<gene>
    <name evidence="8" type="primary">topA</name>
    <name evidence="12" type="ORF">Deia_00655</name>
</gene>
<dbReference type="GO" id="GO:0006265">
    <property type="term" value="P:DNA topological change"/>
    <property type="evidence" value="ECO:0007669"/>
    <property type="project" value="UniProtKB-UniRule"/>
</dbReference>
<keyword evidence="5 8" id="KW-0799">Topoisomerase</keyword>
<dbReference type="SMART" id="SM00436">
    <property type="entry name" value="TOP1Bc"/>
    <property type="match status" value="1"/>
</dbReference>
<comment type="similarity">
    <text evidence="2 8">Belongs to the type IA topoisomerase family.</text>
</comment>
<keyword evidence="13" id="KW-1185">Reference proteome</keyword>
<dbReference type="InterPro" id="IPR005733">
    <property type="entry name" value="TopoI_bac-type"/>
</dbReference>
<evidence type="ECO:0000313" key="12">
    <source>
        <dbReference type="EMBL" id="QED23447.1"/>
    </source>
</evidence>
<dbReference type="EC" id="5.6.2.1" evidence="8"/>
<dbReference type="InterPro" id="IPR003602">
    <property type="entry name" value="Topo_IA_DNA-bd_dom"/>
</dbReference>
<keyword evidence="3" id="KW-0479">Metal-binding</keyword>
<feature type="compositionally biased region" description="Basic and acidic residues" evidence="9">
    <location>
        <begin position="761"/>
        <end position="785"/>
    </location>
</feature>
<evidence type="ECO:0000256" key="3">
    <source>
        <dbReference type="ARBA" id="ARBA00022723"/>
    </source>
</evidence>
<keyword evidence="7 8" id="KW-0413">Isomerase</keyword>
<proteinExistence type="inferred from homology"/>
<comment type="function">
    <text evidence="8">Releases the supercoiling and torsional tension of DNA, which is introduced during the DNA replication and transcription, by transiently cleaving and rejoining one strand of the DNA duplex. Introduces a single-strand break via transesterification at a target site in duplex DNA. The scissile phosphodiester is attacked by the catalytic tyrosine of the enzyme, resulting in the formation of a DNA-(5'-phosphotyrosyl)-enzyme intermediate and the expulsion of a 3'-OH DNA strand. The free DNA strand then undergoes passage around the unbroken strand, thus removing DNA supercoils. Finally, in the religation step, the DNA 3'-OH attacks the covalent intermediate to expel the active-site tyrosine and restore the DNA phosphodiester backbone.</text>
</comment>
<dbReference type="InterPro" id="IPR013825">
    <property type="entry name" value="Topo_IA_cen_sub2"/>
</dbReference>
<dbReference type="CDD" id="cd00186">
    <property type="entry name" value="TOP1Ac"/>
    <property type="match status" value="1"/>
</dbReference>
<dbReference type="GO" id="GO:0003677">
    <property type="term" value="F:DNA binding"/>
    <property type="evidence" value="ECO:0007669"/>
    <property type="project" value="UniProtKB-KW"/>
</dbReference>
<feature type="site" description="Interaction with DNA" evidence="8">
    <location>
        <position position="145"/>
    </location>
</feature>
<comment type="caution">
    <text evidence="8">Lacks conserved residue(s) required for the propagation of feature annotation.</text>
</comment>
<evidence type="ECO:0000259" key="10">
    <source>
        <dbReference type="PROSITE" id="PS50880"/>
    </source>
</evidence>
<keyword evidence="6 8" id="KW-0238">DNA-binding</keyword>
<evidence type="ECO:0000256" key="7">
    <source>
        <dbReference type="ARBA" id="ARBA00023235"/>
    </source>
</evidence>
<name>A0A5B8XI87_9RICK</name>
<evidence type="ECO:0000256" key="8">
    <source>
        <dbReference type="HAMAP-Rule" id="MF_00952"/>
    </source>
</evidence>
<dbReference type="InterPro" id="IPR025589">
    <property type="entry name" value="Toprim_C_rpt"/>
</dbReference>
<accession>A0A5B8XI87</accession>
<feature type="site" description="Interaction with DNA" evidence="8">
    <location>
        <position position="157"/>
    </location>
</feature>
<dbReference type="InterPro" id="IPR000380">
    <property type="entry name" value="Topo_IA"/>
</dbReference>
<comment type="catalytic activity">
    <reaction evidence="1 8">
        <text>ATP-independent breakage of single-stranded DNA, followed by passage and rejoining.</text>
        <dbReference type="EC" id="5.6.2.1"/>
    </reaction>
</comment>
<feature type="region of interest" description="Interaction with DNA" evidence="8">
    <location>
        <begin position="165"/>
        <end position="170"/>
    </location>
</feature>
<dbReference type="SMART" id="SM00437">
    <property type="entry name" value="TOP1Ac"/>
    <property type="match status" value="1"/>
</dbReference>
<sequence>MAKKLVIVESPAKSKTITKYLGSDYAVLASFGHVRDLPSQNGSVEPKSNFKMNYQIKDTSQKHVTAIVKAAKEAEIVYMASDQDREGEAIAWNLAEILREKKLKTEIKRATFTEITEKAVKDGIKNARDIDYHLVDAQQARLSLDYLVGFHLSPVLWKKLPGSRSAGRVQSVALRLIVEREKEIRAFVPSEYWSLQATLNSANNEEFLSKVISFEGKKLSNAFPKNEKDASKIQEYLENAKTLIAREIESKDAKRNPFAPFNTASLQQDASNKLGFSTDRTMKTAQKLYEGIEIGSGTRGLITYMRTDGTTLSKDAVESIREYIVSQFGDKYLPKSPRIYKTKTKNAQEAHEAIRPTDISLSPEKIGKYLSSDELKLYELIWKRTLACQMSEAIFLRQSIDLSDKADKVMLRANGNVLKFDGFLKAYSVQIDEDGDGSLLPDIKIGDEVNILMPIEKKQHFTAAKPRYTEASLVKDLEELGIGRPSTYATIIKTLQDREYVHIDKRQFVPDLKGVVVTSFLKGFFTKYVEYEFTAGLEEELDIISDGKLEKLKFLRNFWDEFDAKVADSMEKDPSIISSEIAKFMQEYMFSGTHADEKQCLHCKSKNIDIKTGKFGVYVKCLDCDQNNSIDKYIAGMVITEDGEQKPSAASGTLVGKDEKGNEIFYKTGKFGPYFEAIQDGKAKRASIPAFIPEVSLENALFLLSLPKVIGKFEDKPISIGIGKFGPYVLYNGEYISIVEKEKTATLTQKEAIHIIQNKPEKKSRFAKADGTTREKKTRELGEHPKTKKQILVGKSRYGVYALYMKKFYTIKGIENAEDATLEDAINAIDNG</sequence>
<feature type="site" description="Interaction with DNA" evidence="8">
    <location>
        <position position="141"/>
    </location>
</feature>
<feature type="site" description="Interaction with DNA" evidence="8">
    <location>
        <position position="306"/>
    </location>
</feature>